<dbReference type="PANTHER" id="PTHR46553:SF3">
    <property type="entry name" value="ADENINE NUCLEOTIDE ALPHA HYDROLASES-LIKE SUPERFAMILY PROTEIN"/>
    <property type="match status" value="1"/>
</dbReference>
<dbReference type="SUPFAM" id="SSF52402">
    <property type="entry name" value="Adenine nucleotide alpha hydrolases-like"/>
    <property type="match status" value="2"/>
</dbReference>
<proteinExistence type="inferred from homology"/>
<dbReference type="PRINTS" id="PR01438">
    <property type="entry name" value="UNVRSLSTRESS"/>
</dbReference>
<organism evidence="3 4">
    <name type="scientific">Nonomuraea angiospora</name>
    <dbReference type="NCBI Taxonomy" id="46172"/>
    <lineage>
        <taxon>Bacteria</taxon>
        <taxon>Bacillati</taxon>
        <taxon>Actinomycetota</taxon>
        <taxon>Actinomycetes</taxon>
        <taxon>Streptosporangiales</taxon>
        <taxon>Streptosporangiaceae</taxon>
        <taxon>Nonomuraea</taxon>
    </lineage>
</organism>
<evidence type="ECO:0000256" key="1">
    <source>
        <dbReference type="ARBA" id="ARBA00008791"/>
    </source>
</evidence>
<comment type="similarity">
    <text evidence="1">Belongs to the universal stress protein A family.</text>
</comment>
<name>A0ABR9LSE5_9ACTN</name>
<reference evidence="3 4" key="1">
    <citation type="submission" date="2020-10" db="EMBL/GenBank/DDBJ databases">
        <title>Sequencing the genomes of 1000 actinobacteria strains.</title>
        <authorList>
            <person name="Klenk H.-P."/>
        </authorList>
    </citation>
    <scope>NUCLEOTIDE SEQUENCE [LARGE SCALE GENOMIC DNA]</scope>
    <source>
        <strain evidence="3 4">DSM 43173</strain>
    </source>
</reference>
<keyword evidence="4" id="KW-1185">Reference proteome</keyword>
<accession>A0ABR9LSE5</accession>
<feature type="domain" description="UspA" evidence="2">
    <location>
        <begin position="2"/>
        <end position="136"/>
    </location>
</feature>
<feature type="domain" description="UspA" evidence="2">
    <location>
        <begin position="146"/>
        <end position="279"/>
    </location>
</feature>
<gene>
    <name evidence="3" type="ORF">H4W80_001837</name>
</gene>
<dbReference type="RefSeq" id="WP_192784662.1">
    <property type="nucleotide sequence ID" value="NZ_JADBEK010000001.1"/>
</dbReference>
<dbReference type="EMBL" id="JADBEK010000001">
    <property type="protein sequence ID" value="MBE1583579.1"/>
    <property type="molecule type" value="Genomic_DNA"/>
</dbReference>
<dbReference type="InterPro" id="IPR006016">
    <property type="entry name" value="UspA"/>
</dbReference>
<dbReference type="PANTHER" id="PTHR46553">
    <property type="entry name" value="ADENINE NUCLEOTIDE ALPHA HYDROLASES-LIKE SUPERFAMILY PROTEIN"/>
    <property type="match status" value="1"/>
</dbReference>
<dbReference type="Pfam" id="PF00582">
    <property type="entry name" value="Usp"/>
    <property type="match status" value="2"/>
</dbReference>
<evidence type="ECO:0000313" key="4">
    <source>
        <dbReference type="Proteomes" id="UP000633509"/>
    </source>
</evidence>
<evidence type="ECO:0000313" key="3">
    <source>
        <dbReference type="EMBL" id="MBE1583579.1"/>
    </source>
</evidence>
<protein>
    <submittedName>
        <fullName evidence="3">Nucleotide-binding universal stress UspA family protein</fullName>
    </submittedName>
</protein>
<sequence length="279" mass="29831">MIIAGVDGSRASCAAVAWAVDDAKRRHEPLRIVHAVNRDSYRFSRFHAAPEPDVLDRMAQTMVTEAAELASERQLDVEISTEVVEGPAAVALREQAKDATEIVIGSRGLGGFEGALLGSVSLHVAGQAHCPVVVVRPEQESVRGEVVVGVDDSPECEPALEFAFRQAELRGGPVRAIHAWQPPVQLYAPQVNYDPDDITAAANQVVAARIARFREAYPRVEVIEDVRRAHPVDALVAASAKAALVVVGSHGRGVIRSALLGSVSHAVLHHARCVVAVVR</sequence>
<comment type="caution">
    <text evidence="3">The sequence shown here is derived from an EMBL/GenBank/DDBJ whole genome shotgun (WGS) entry which is preliminary data.</text>
</comment>
<dbReference type="Gene3D" id="3.40.50.620">
    <property type="entry name" value="HUPs"/>
    <property type="match status" value="2"/>
</dbReference>
<dbReference type="Proteomes" id="UP000633509">
    <property type="component" value="Unassembled WGS sequence"/>
</dbReference>
<dbReference type="InterPro" id="IPR006015">
    <property type="entry name" value="Universal_stress_UspA"/>
</dbReference>
<dbReference type="InterPro" id="IPR014729">
    <property type="entry name" value="Rossmann-like_a/b/a_fold"/>
</dbReference>
<evidence type="ECO:0000259" key="2">
    <source>
        <dbReference type="Pfam" id="PF00582"/>
    </source>
</evidence>